<dbReference type="Proteomes" id="UP000588586">
    <property type="component" value="Unassembled WGS sequence"/>
</dbReference>
<organism evidence="1 2">
    <name type="scientific">Knoellia koreensis</name>
    <dbReference type="NCBI Taxonomy" id="2730921"/>
    <lineage>
        <taxon>Bacteria</taxon>
        <taxon>Bacillati</taxon>
        <taxon>Actinomycetota</taxon>
        <taxon>Actinomycetes</taxon>
        <taxon>Micrococcales</taxon>
        <taxon>Intrasporangiaceae</taxon>
        <taxon>Knoellia</taxon>
    </lineage>
</organism>
<dbReference type="EMBL" id="JABEPQ010000004">
    <property type="protein sequence ID" value="NNM47630.1"/>
    <property type="molecule type" value="Genomic_DNA"/>
</dbReference>
<evidence type="ECO:0000313" key="2">
    <source>
        <dbReference type="Proteomes" id="UP000588586"/>
    </source>
</evidence>
<accession>A0A849HCK9</accession>
<sequence length="46" mass="4604">MPVATEATGVPFHDPVLPTTFGGALTGVRFARAAATAPDAGTLPPR</sequence>
<comment type="caution">
    <text evidence="1">The sequence shown here is derived from an EMBL/GenBank/DDBJ whole genome shotgun (WGS) entry which is preliminary data.</text>
</comment>
<reference evidence="1 2" key="1">
    <citation type="submission" date="2020-04" db="EMBL/GenBank/DDBJ databases">
        <title>Knoellia sp. isolate from air conditioner.</title>
        <authorList>
            <person name="Chea S."/>
            <person name="Kim D.-U."/>
        </authorList>
    </citation>
    <scope>NUCLEOTIDE SEQUENCE [LARGE SCALE GENOMIC DNA]</scope>
    <source>
        <strain evidence="1 2">DB2414S</strain>
    </source>
</reference>
<keyword evidence="2" id="KW-1185">Reference proteome</keyword>
<evidence type="ECO:0000313" key="1">
    <source>
        <dbReference type="EMBL" id="NNM47630.1"/>
    </source>
</evidence>
<gene>
    <name evidence="1" type="ORF">HJG52_16690</name>
</gene>
<dbReference type="AlphaFoldDB" id="A0A849HCK9"/>
<proteinExistence type="predicted"/>
<protein>
    <submittedName>
        <fullName evidence="1">Uncharacterized protein</fullName>
    </submittedName>
</protein>
<name>A0A849HCK9_9MICO</name>